<sequence>MAPKLRMGEASKGKEKATTYDPPKSTSNFDSRLKKLFPSRDQQKREILVSQKIKGLISMNGLIYPDLVRAFYTNIIYKDDVITSIVKGTYFEFDCELLGTILDIPSEGLEFIMHKTLLIPNYEKREFYFGIGRKSEHEIFQRTGEMQILFAMKHDIPVNWAYMILEHMAAHDENAQELPYAFFITKILQHFEVNLVKEDPVPMEEWEITVHLCNKKMGVVFYYKDKTLRYLDDEVENPHLVPQEIEDMGHVIDYMVYMHHSLSTQINNISIHTQAPPIEIPPYHYPFRQPPNAPPQHFNQANPQENFDQKYMNQD</sequence>
<dbReference type="EMBL" id="JAMSHJ010000001">
    <property type="protein sequence ID" value="KAI5446378.1"/>
    <property type="molecule type" value="Genomic_DNA"/>
</dbReference>
<feature type="compositionally biased region" description="Basic and acidic residues" evidence="1">
    <location>
        <begin position="1"/>
        <end position="18"/>
    </location>
</feature>
<feature type="compositionally biased region" description="Pro residues" evidence="1">
    <location>
        <begin position="285"/>
        <end position="294"/>
    </location>
</feature>
<feature type="compositionally biased region" description="Polar residues" evidence="1">
    <location>
        <begin position="297"/>
        <end position="315"/>
    </location>
</feature>
<evidence type="ECO:0000313" key="3">
    <source>
        <dbReference type="Proteomes" id="UP001058974"/>
    </source>
</evidence>
<dbReference type="AlphaFoldDB" id="A0A9D5BMG0"/>
<evidence type="ECO:0000256" key="1">
    <source>
        <dbReference type="SAM" id="MobiDB-lite"/>
    </source>
</evidence>
<keyword evidence="3" id="KW-1185">Reference proteome</keyword>
<protein>
    <submittedName>
        <fullName evidence="2">Uncharacterized protein</fullName>
    </submittedName>
</protein>
<comment type="caution">
    <text evidence="2">The sequence shown here is derived from an EMBL/GenBank/DDBJ whole genome shotgun (WGS) entry which is preliminary data.</text>
</comment>
<accession>A0A9D5BMG0</accession>
<gene>
    <name evidence="2" type="ORF">KIW84_014276</name>
</gene>
<name>A0A9D5BMG0_PEA</name>
<organism evidence="2 3">
    <name type="scientific">Pisum sativum</name>
    <name type="common">Garden pea</name>
    <name type="synonym">Lathyrus oleraceus</name>
    <dbReference type="NCBI Taxonomy" id="3888"/>
    <lineage>
        <taxon>Eukaryota</taxon>
        <taxon>Viridiplantae</taxon>
        <taxon>Streptophyta</taxon>
        <taxon>Embryophyta</taxon>
        <taxon>Tracheophyta</taxon>
        <taxon>Spermatophyta</taxon>
        <taxon>Magnoliopsida</taxon>
        <taxon>eudicotyledons</taxon>
        <taxon>Gunneridae</taxon>
        <taxon>Pentapetalae</taxon>
        <taxon>rosids</taxon>
        <taxon>fabids</taxon>
        <taxon>Fabales</taxon>
        <taxon>Fabaceae</taxon>
        <taxon>Papilionoideae</taxon>
        <taxon>50 kb inversion clade</taxon>
        <taxon>NPAAA clade</taxon>
        <taxon>Hologalegina</taxon>
        <taxon>IRL clade</taxon>
        <taxon>Fabeae</taxon>
        <taxon>Lathyrus</taxon>
    </lineage>
</organism>
<dbReference type="Gramene" id="Psat01G0427600-T1">
    <property type="protein sequence ID" value="KAI5446378.1"/>
    <property type="gene ID" value="KIW84_014276"/>
</dbReference>
<evidence type="ECO:0000313" key="2">
    <source>
        <dbReference type="EMBL" id="KAI5446378.1"/>
    </source>
</evidence>
<proteinExistence type="predicted"/>
<feature type="region of interest" description="Disordered" evidence="1">
    <location>
        <begin position="285"/>
        <end position="315"/>
    </location>
</feature>
<feature type="region of interest" description="Disordered" evidence="1">
    <location>
        <begin position="1"/>
        <end position="28"/>
    </location>
</feature>
<dbReference type="Proteomes" id="UP001058974">
    <property type="component" value="Chromosome 1"/>
</dbReference>
<reference evidence="2 3" key="1">
    <citation type="journal article" date="2022" name="Nat. Genet.">
        <title>Improved pea reference genome and pan-genome highlight genomic features and evolutionary characteristics.</title>
        <authorList>
            <person name="Yang T."/>
            <person name="Liu R."/>
            <person name="Luo Y."/>
            <person name="Hu S."/>
            <person name="Wang D."/>
            <person name="Wang C."/>
            <person name="Pandey M.K."/>
            <person name="Ge S."/>
            <person name="Xu Q."/>
            <person name="Li N."/>
            <person name="Li G."/>
            <person name="Huang Y."/>
            <person name="Saxena R.K."/>
            <person name="Ji Y."/>
            <person name="Li M."/>
            <person name="Yan X."/>
            <person name="He Y."/>
            <person name="Liu Y."/>
            <person name="Wang X."/>
            <person name="Xiang C."/>
            <person name="Varshney R.K."/>
            <person name="Ding H."/>
            <person name="Gao S."/>
            <person name="Zong X."/>
        </authorList>
    </citation>
    <scope>NUCLEOTIDE SEQUENCE [LARGE SCALE GENOMIC DNA]</scope>
    <source>
        <strain evidence="2 3">cv. Zhongwan 6</strain>
    </source>
</reference>